<feature type="chain" id="PRO_5047244575" evidence="1">
    <location>
        <begin position="29"/>
        <end position="680"/>
    </location>
</feature>
<keyword evidence="1" id="KW-0732">Signal</keyword>
<accession>A0ABP4SG03</accession>
<reference evidence="3" key="1">
    <citation type="journal article" date="2019" name="Int. J. Syst. Evol. Microbiol.">
        <title>The Global Catalogue of Microorganisms (GCM) 10K type strain sequencing project: providing services to taxonomists for standard genome sequencing and annotation.</title>
        <authorList>
            <consortium name="The Broad Institute Genomics Platform"/>
            <consortium name="The Broad Institute Genome Sequencing Center for Infectious Disease"/>
            <person name="Wu L."/>
            <person name="Ma J."/>
        </authorList>
    </citation>
    <scope>NUCLEOTIDE SEQUENCE [LARGE SCALE GENOMIC DNA]</scope>
    <source>
        <strain evidence="3">JCM 14718</strain>
    </source>
</reference>
<evidence type="ECO:0000313" key="2">
    <source>
        <dbReference type="EMBL" id="GAA1672381.1"/>
    </source>
</evidence>
<keyword evidence="3" id="KW-1185">Reference proteome</keyword>
<evidence type="ECO:0000256" key="1">
    <source>
        <dbReference type="SAM" id="SignalP"/>
    </source>
</evidence>
<comment type="caution">
    <text evidence="2">The sequence shown here is derived from an EMBL/GenBank/DDBJ whole genome shotgun (WGS) entry which is preliminary data.</text>
</comment>
<sequence>MGVLRLSSRVVTTVAALALFAGPAPAHADYPRHRAHSAAEVAAHVVPAGGIKSAMTGGNTVGGALRELKPRMDGYRHIDTPRLIQRLRSVNANMYTYGVWDSPTDWADLVGEFAPAAQRAGIRVMVYLVPPSECFNSSPLAARGRCSRPYLLDFVAWAKEIALLSRQYPNVVAWAVDDFTVGDNAKLFTPEYMQQIVDAADAVNPDLGFYTTAYYGDATGAGFYDKYGPYIDGIIHPYLGGAGTQDATEVGTTIDAILAQTQPRGLGLVFLVYSGRFLDASVSPTESYVDDTMRAAGSYAADGRIQGLLAYGMQVDDKPAMSSDNHAERGAGRLAFTLSPGSGTRAGNYAQATQVVTVEPNVSAYRLDFSDLDRYANVPEGSGYHFKQVLVDGAVVWESDVEDDGGFSWQHRSVDLTAALRGKAKVALAFRLYERNGVGSFPLNVGIDDVRGSGFAVRNPGFENTSAWVLSGDSQQLHPLIDLYAADRPARIRRAIAANYASRRCVPEPIPPAAAGNDAMYGRGRLSLAVAPHTTTTAGACASASQVVGVDPRSARYEISFWHIDQWDGPPSRRDTQIKYLRVDGQNVFARDTLDPWQYLWINGQDWQGPIDISELVRGKRAVTLTFLLCEEKAVTDFPVDVGVDTIETVGLDVHNPGFESAAGWTLSSTGGVKATVRAG</sequence>
<dbReference type="Proteomes" id="UP001500618">
    <property type="component" value="Unassembled WGS sequence"/>
</dbReference>
<name>A0ABP4SG03_9ACTN</name>
<proteinExistence type="predicted"/>
<dbReference type="EMBL" id="BAAANY010000008">
    <property type="protein sequence ID" value="GAA1672381.1"/>
    <property type="molecule type" value="Genomic_DNA"/>
</dbReference>
<feature type="signal peptide" evidence="1">
    <location>
        <begin position="1"/>
        <end position="28"/>
    </location>
</feature>
<evidence type="ECO:0000313" key="3">
    <source>
        <dbReference type="Proteomes" id="UP001500618"/>
    </source>
</evidence>
<dbReference type="SUPFAM" id="SSF51445">
    <property type="entry name" value="(Trans)glycosidases"/>
    <property type="match status" value="1"/>
</dbReference>
<organism evidence="2 3">
    <name type="scientific">Fodinicola feengrottensis</name>
    <dbReference type="NCBI Taxonomy" id="435914"/>
    <lineage>
        <taxon>Bacteria</taxon>
        <taxon>Bacillati</taxon>
        <taxon>Actinomycetota</taxon>
        <taxon>Actinomycetes</taxon>
        <taxon>Mycobacteriales</taxon>
        <taxon>Fodinicola</taxon>
    </lineage>
</organism>
<protein>
    <submittedName>
        <fullName evidence="2">Uncharacterized protein</fullName>
    </submittedName>
</protein>
<dbReference type="InterPro" id="IPR017853">
    <property type="entry name" value="GH"/>
</dbReference>
<gene>
    <name evidence="2" type="ORF">GCM10009765_22190</name>
</gene>